<feature type="domain" description="Helicase C-terminal" evidence="6">
    <location>
        <begin position="404"/>
        <end position="546"/>
    </location>
</feature>
<evidence type="ECO:0000256" key="2">
    <source>
        <dbReference type="ARBA" id="ARBA00022801"/>
    </source>
</evidence>
<dbReference type="PANTHER" id="PTHR47959:SF1">
    <property type="entry name" value="ATP-DEPENDENT RNA HELICASE DBPA"/>
    <property type="match status" value="1"/>
</dbReference>
<dbReference type="InterPro" id="IPR027417">
    <property type="entry name" value="P-loop_NTPase"/>
</dbReference>
<dbReference type="GeneID" id="94335974"/>
<dbReference type="SMART" id="SM00487">
    <property type="entry name" value="DEXDc"/>
    <property type="match status" value="1"/>
</dbReference>
<dbReference type="Pfam" id="PF00270">
    <property type="entry name" value="DEAD"/>
    <property type="match status" value="1"/>
</dbReference>
<evidence type="ECO:0000256" key="4">
    <source>
        <dbReference type="ARBA" id="ARBA00022840"/>
    </source>
</evidence>
<dbReference type="PANTHER" id="PTHR47959">
    <property type="entry name" value="ATP-DEPENDENT RNA HELICASE RHLE-RELATED"/>
    <property type="match status" value="1"/>
</dbReference>
<dbReference type="PROSITE" id="PS51194">
    <property type="entry name" value="HELICASE_CTER"/>
    <property type="match status" value="1"/>
</dbReference>
<dbReference type="SMART" id="SM00490">
    <property type="entry name" value="HELICc"/>
    <property type="match status" value="1"/>
</dbReference>
<sequence>MDSKVIPEECSFRKLCIDSRLLDALTHSKISQPNAIQHDTISRLQKGTSLILQSKAGTGKTLSICIYVLNNILVNLSKRKILYDAYCERNKFSNGINAIVYAVIVTPTRELAKQIFDILESLTVNIIEIKSFLSIGGNEVLNDFIELQLSDPNIIVSTPGKLRTIFKQMKRKPNRKNLCAVHPEKMFQALSMLAFDEVDMLIEEQFIQQTRHICSRLVKPTVQVIATSATFIKPQFKQFQDIIVECDKAYIEDSVPKICLCKTIDDVRNALPEYFLHCWHCRNTNSECLNMEYINEEISNSWSINDIKEKLCNYSRNLEKKIWSTSHVNRFDLQTLQLLGNYIPNDSVNSMDSGLVYEGIVSDVSKLSLDASTVTPVLSNMKFFSARVLDAPTIVQQIHLKMQCIITVLSYVKYERCIIFCNQGHTRMQTMDILTRLKFPCCLTSSRNSSQFRLDNLKKAESKDARIVICTDVISRGIDFKNVDLVINMDMPPNKESFLHRSGRAARFGTSGICLSIVMQSEIETYDYFMYSLNFESLDVLEMFPDGSLDRKDAIDKDSIWIYDPFSDASLSLHDKIISNINWENHGTCIKKFEKTKKKEEFLLATLRLPKRDPFKLPLIAFIIDDEAHYSSHNEFFELDLIDIKGHLILSICYRSRNPECCGPVYVYHINEHTRIDLIANEKVISYLEYKGEPPKPCLSQHMIISLNEPFEESQQWCKGILLTIPGSLYALNILYNIMKHLGDTLGHDHWADNVRREHVQLQHVPKINALHKTHTEDVLGSFNNLSKSNLALEYYDMISNDVAITTKLGTDNINSNDPFVQFKLAHISLWQSMIAVEK</sequence>
<evidence type="ECO:0000259" key="5">
    <source>
        <dbReference type="PROSITE" id="PS51192"/>
    </source>
</evidence>
<keyword evidence="2 7" id="KW-0378">Hydrolase</keyword>
<reference evidence="7" key="1">
    <citation type="journal article" date="2023" name="Nat. Microbiol.">
        <title>Babesia duncani multi-omics identifies virulence factors and drug targets.</title>
        <authorList>
            <person name="Singh P."/>
            <person name="Lonardi S."/>
            <person name="Liang Q."/>
            <person name="Vydyam P."/>
            <person name="Khabirova E."/>
            <person name="Fang T."/>
            <person name="Gihaz S."/>
            <person name="Thekkiniath J."/>
            <person name="Munshi M."/>
            <person name="Abel S."/>
            <person name="Ciampossin L."/>
            <person name="Batugedara G."/>
            <person name="Gupta M."/>
            <person name="Lu X.M."/>
            <person name="Lenz T."/>
            <person name="Chakravarty S."/>
            <person name="Cornillot E."/>
            <person name="Hu Y."/>
            <person name="Ma W."/>
            <person name="Gonzalez L.M."/>
            <person name="Sanchez S."/>
            <person name="Estrada K."/>
            <person name="Sanchez-Flores A."/>
            <person name="Montero E."/>
            <person name="Harb O.S."/>
            <person name="Le Roch K.G."/>
            <person name="Mamoun C.B."/>
        </authorList>
    </citation>
    <scope>NUCLEOTIDE SEQUENCE</scope>
    <source>
        <strain evidence="7">WA1</strain>
    </source>
</reference>
<keyword evidence="1" id="KW-0547">Nucleotide-binding</keyword>
<evidence type="ECO:0000256" key="1">
    <source>
        <dbReference type="ARBA" id="ARBA00022741"/>
    </source>
</evidence>
<dbReference type="GO" id="GO:0005524">
    <property type="term" value="F:ATP binding"/>
    <property type="evidence" value="ECO:0007669"/>
    <property type="project" value="UniProtKB-KW"/>
</dbReference>
<dbReference type="InterPro" id="IPR050079">
    <property type="entry name" value="DEAD_box_RNA_helicase"/>
</dbReference>
<keyword evidence="8" id="KW-1185">Reference proteome</keyword>
<feature type="domain" description="Helicase ATP-binding" evidence="5">
    <location>
        <begin position="41"/>
        <end position="249"/>
    </location>
</feature>
<protein>
    <submittedName>
        <fullName evidence="7">Bifunctional P-loop containing nucleoside triphosphate hydrolase/Helicase</fullName>
    </submittedName>
</protein>
<dbReference type="InterPro" id="IPR014001">
    <property type="entry name" value="Helicase_ATP-bd"/>
</dbReference>
<dbReference type="GO" id="GO:0003724">
    <property type="term" value="F:RNA helicase activity"/>
    <property type="evidence" value="ECO:0007669"/>
    <property type="project" value="TreeGrafter"/>
</dbReference>
<dbReference type="GO" id="GO:0005829">
    <property type="term" value="C:cytosol"/>
    <property type="evidence" value="ECO:0007669"/>
    <property type="project" value="TreeGrafter"/>
</dbReference>
<dbReference type="SUPFAM" id="SSF52540">
    <property type="entry name" value="P-loop containing nucleoside triphosphate hydrolases"/>
    <property type="match status" value="1"/>
</dbReference>
<evidence type="ECO:0000313" key="7">
    <source>
        <dbReference type="EMBL" id="KAK2196430.1"/>
    </source>
</evidence>
<dbReference type="Proteomes" id="UP001214638">
    <property type="component" value="Unassembled WGS sequence"/>
</dbReference>
<dbReference type="CDD" id="cd18787">
    <property type="entry name" value="SF2_C_DEAD"/>
    <property type="match status" value="1"/>
</dbReference>
<dbReference type="GO" id="GO:0003676">
    <property type="term" value="F:nucleic acid binding"/>
    <property type="evidence" value="ECO:0007669"/>
    <property type="project" value="InterPro"/>
</dbReference>
<dbReference type="KEGG" id="bdw:94335974"/>
<dbReference type="RefSeq" id="XP_067803272.1">
    <property type="nucleotide sequence ID" value="XM_067946708.1"/>
</dbReference>
<name>A0AAD9PKB0_9APIC</name>
<dbReference type="Pfam" id="PF00271">
    <property type="entry name" value="Helicase_C"/>
    <property type="match status" value="1"/>
</dbReference>
<gene>
    <name evidence="7" type="ORF">BdWA1_001676</name>
</gene>
<proteinExistence type="predicted"/>
<dbReference type="PROSITE" id="PS51192">
    <property type="entry name" value="HELICASE_ATP_BIND_1"/>
    <property type="match status" value="1"/>
</dbReference>
<evidence type="ECO:0000313" key="8">
    <source>
        <dbReference type="Proteomes" id="UP001214638"/>
    </source>
</evidence>
<dbReference type="Gene3D" id="3.40.50.300">
    <property type="entry name" value="P-loop containing nucleotide triphosphate hydrolases"/>
    <property type="match status" value="2"/>
</dbReference>
<evidence type="ECO:0000259" key="6">
    <source>
        <dbReference type="PROSITE" id="PS51194"/>
    </source>
</evidence>
<dbReference type="AlphaFoldDB" id="A0AAD9PKB0"/>
<accession>A0AAD9PKB0</accession>
<keyword evidence="3" id="KW-0347">Helicase</keyword>
<dbReference type="InterPro" id="IPR011545">
    <property type="entry name" value="DEAD/DEAH_box_helicase_dom"/>
</dbReference>
<dbReference type="InterPro" id="IPR001650">
    <property type="entry name" value="Helicase_C-like"/>
</dbReference>
<organism evidence="7 8">
    <name type="scientific">Babesia duncani</name>
    <dbReference type="NCBI Taxonomy" id="323732"/>
    <lineage>
        <taxon>Eukaryota</taxon>
        <taxon>Sar</taxon>
        <taxon>Alveolata</taxon>
        <taxon>Apicomplexa</taxon>
        <taxon>Aconoidasida</taxon>
        <taxon>Piroplasmida</taxon>
        <taxon>Babesiidae</taxon>
        <taxon>Babesia</taxon>
    </lineage>
</organism>
<keyword evidence="4" id="KW-0067">ATP-binding</keyword>
<dbReference type="GO" id="GO:0016787">
    <property type="term" value="F:hydrolase activity"/>
    <property type="evidence" value="ECO:0007669"/>
    <property type="project" value="UniProtKB-KW"/>
</dbReference>
<dbReference type="EMBL" id="JALLKP010000002">
    <property type="protein sequence ID" value="KAK2196430.1"/>
    <property type="molecule type" value="Genomic_DNA"/>
</dbReference>
<comment type="caution">
    <text evidence="7">The sequence shown here is derived from an EMBL/GenBank/DDBJ whole genome shotgun (WGS) entry which is preliminary data.</text>
</comment>
<evidence type="ECO:0000256" key="3">
    <source>
        <dbReference type="ARBA" id="ARBA00022806"/>
    </source>
</evidence>